<dbReference type="RefSeq" id="WP_379019707.1">
    <property type="nucleotide sequence ID" value="NZ_JBHRTA010000009.1"/>
</dbReference>
<dbReference type="SUPFAM" id="SSF48452">
    <property type="entry name" value="TPR-like"/>
    <property type="match status" value="1"/>
</dbReference>
<dbReference type="EMBL" id="JBHRTA010000009">
    <property type="protein sequence ID" value="MFC3196717.1"/>
    <property type="molecule type" value="Genomic_DNA"/>
</dbReference>
<feature type="domain" description="SusD-like N-terminal" evidence="8">
    <location>
        <begin position="49"/>
        <end position="231"/>
    </location>
</feature>
<reference evidence="10" key="1">
    <citation type="journal article" date="2019" name="Int. J. Syst. Evol. Microbiol.">
        <title>The Global Catalogue of Microorganisms (GCM) 10K type strain sequencing project: providing services to taxonomists for standard genome sequencing and annotation.</title>
        <authorList>
            <consortium name="The Broad Institute Genomics Platform"/>
            <consortium name="The Broad Institute Genome Sequencing Center for Infectious Disease"/>
            <person name="Wu L."/>
            <person name="Ma J."/>
        </authorList>
    </citation>
    <scope>NUCLEOTIDE SEQUENCE [LARGE SCALE GENOMIC DNA]</scope>
    <source>
        <strain evidence="10">KCTC 52416</strain>
    </source>
</reference>
<evidence type="ECO:0000259" key="8">
    <source>
        <dbReference type="Pfam" id="PF14322"/>
    </source>
</evidence>
<keyword evidence="3 6" id="KW-0732">Signal</keyword>
<evidence type="ECO:0000313" key="9">
    <source>
        <dbReference type="EMBL" id="MFC3196717.1"/>
    </source>
</evidence>
<proteinExistence type="inferred from homology"/>
<evidence type="ECO:0000256" key="1">
    <source>
        <dbReference type="ARBA" id="ARBA00004442"/>
    </source>
</evidence>
<evidence type="ECO:0000256" key="2">
    <source>
        <dbReference type="ARBA" id="ARBA00006275"/>
    </source>
</evidence>
<dbReference type="Proteomes" id="UP001595526">
    <property type="component" value="Unassembled WGS sequence"/>
</dbReference>
<dbReference type="PROSITE" id="PS51257">
    <property type="entry name" value="PROKAR_LIPOPROTEIN"/>
    <property type="match status" value="1"/>
</dbReference>
<evidence type="ECO:0000256" key="3">
    <source>
        <dbReference type="ARBA" id="ARBA00022729"/>
    </source>
</evidence>
<keyword evidence="10" id="KW-1185">Reference proteome</keyword>
<keyword evidence="4" id="KW-0472">Membrane</keyword>
<evidence type="ECO:0000256" key="5">
    <source>
        <dbReference type="ARBA" id="ARBA00023237"/>
    </source>
</evidence>
<dbReference type="Pfam" id="PF07980">
    <property type="entry name" value="SusD_RagB"/>
    <property type="match status" value="1"/>
</dbReference>
<evidence type="ECO:0000256" key="6">
    <source>
        <dbReference type="SAM" id="SignalP"/>
    </source>
</evidence>
<dbReference type="Pfam" id="PF14322">
    <property type="entry name" value="SusD-like_3"/>
    <property type="match status" value="1"/>
</dbReference>
<evidence type="ECO:0000256" key="4">
    <source>
        <dbReference type="ARBA" id="ARBA00023136"/>
    </source>
</evidence>
<dbReference type="Gene3D" id="1.25.40.390">
    <property type="match status" value="2"/>
</dbReference>
<comment type="similarity">
    <text evidence="2">Belongs to the SusD family.</text>
</comment>
<protein>
    <submittedName>
        <fullName evidence="9">RagB/SusD family nutrient uptake outer membrane protein</fullName>
    </submittedName>
</protein>
<feature type="signal peptide" evidence="6">
    <location>
        <begin position="1"/>
        <end position="18"/>
    </location>
</feature>
<dbReference type="InterPro" id="IPR011990">
    <property type="entry name" value="TPR-like_helical_dom_sf"/>
</dbReference>
<dbReference type="InterPro" id="IPR012944">
    <property type="entry name" value="SusD_RagB_dom"/>
</dbReference>
<name>A0ABV7JHY9_9SPHI</name>
<sequence>MKKITLFSAALLSFSCTADFLDVKPKGQVIASTISDYNNLLEYSRLTQIASNSILLNTWNILGDDVAALEPHYATPARFGAPDSRNHRLFEWADDVYRPDEDTEEVNAFYHRIYTANKIIHEVLDAEGGSEQQKLQYRAEALAHRAFAYFNLVNFFGKPYDPATAATDLGVPLVLKSDFTQQEFKRATVQEVYDRIVADLHEAIPFLPLQQNTSNRYSRAAAALLLGKVYLFAGNADEASRWLNQSHADLPTQFTVSGKVGLIDYNTATVSPAPIGYVFLTPDVGSTASQGHGYPETLKGELAAGITWLGYGAPLIISPETHALFTADDRRLLLYSNAYSPVAPGPGPLLPTGLYRSRAGFIGGSVGAQLPDLYLLLAEARARTNDLSGAREALITLRSKRMPAATAADVPETREALIRFIIDERRREFATLGFRWFDMRRLSVDPLFAGASYTHTLYDATGEVKATFHLKPERFVLRFSEKLLTQSPQLVNNP</sequence>
<organism evidence="9 10">
    <name type="scientific">Parapedobacter deserti</name>
    <dbReference type="NCBI Taxonomy" id="1912957"/>
    <lineage>
        <taxon>Bacteria</taxon>
        <taxon>Pseudomonadati</taxon>
        <taxon>Bacteroidota</taxon>
        <taxon>Sphingobacteriia</taxon>
        <taxon>Sphingobacteriales</taxon>
        <taxon>Sphingobacteriaceae</taxon>
        <taxon>Parapedobacter</taxon>
    </lineage>
</organism>
<evidence type="ECO:0000313" key="10">
    <source>
        <dbReference type="Proteomes" id="UP001595526"/>
    </source>
</evidence>
<comment type="subcellular location">
    <subcellularLocation>
        <location evidence="1">Cell outer membrane</location>
    </subcellularLocation>
</comment>
<comment type="caution">
    <text evidence="9">The sequence shown here is derived from an EMBL/GenBank/DDBJ whole genome shotgun (WGS) entry which is preliminary data.</text>
</comment>
<dbReference type="InterPro" id="IPR033985">
    <property type="entry name" value="SusD-like_N"/>
</dbReference>
<feature type="domain" description="RagB/SusD" evidence="7">
    <location>
        <begin position="372"/>
        <end position="460"/>
    </location>
</feature>
<keyword evidence="5" id="KW-0998">Cell outer membrane</keyword>
<feature type="chain" id="PRO_5045887849" evidence="6">
    <location>
        <begin position="19"/>
        <end position="494"/>
    </location>
</feature>
<evidence type="ECO:0000259" key="7">
    <source>
        <dbReference type="Pfam" id="PF07980"/>
    </source>
</evidence>
<gene>
    <name evidence="9" type="ORF">ACFOET_03735</name>
</gene>
<accession>A0ABV7JHY9</accession>